<organism evidence="1 2">
    <name type="scientific">Methanohalarchaeum thermophilum</name>
    <dbReference type="NCBI Taxonomy" id="1903181"/>
    <lineage>
        <taxon>Archaea</taxon>
        <taxon>Methanobacteriati</taxon>
        <taxon>Methanobacteriota</taxon>
        <taxon>Methanonatronarchaeia</taxon>
        <taxon>Methanonatronarchaeales</taxon>
        <taxon>Methanonatronarchaeaceae</taxon>
        <taxon>Candidatus Methanohalarchaeum</taxon>
    </lineage>
</organism>
<protein>
    <submittedName>
        <fullName evidence="1">CopG family DNA-binding protein</fullName>
    </submittedName>
</protein>
<dbReference type="Proteomes" id="UP000185744">
    <property type="component" value="Unassembled WGS sequence"/>
</dbReference>
<keyword evidence="1" id="KW-0238">DNA-binding</keyword>
<comment type="caution">
    <text evidence="1">The sequence shown here is derived from an EMBL/GenBank/DDBJ whole genome shotgun (WGS) entry which is preliminary data.</text>
</comment>
<dbReference type="EMBL" id="MSDW01000002">
    <property type="protein sequence ID" value="OKY77293.1"/>
    <property type="molecule type" value="Genomic_DNA"/>
</dbReference>
<dbReference type="GO" id="GO:0003677">
    <property type="term" value="F:DNA binding"/>
    <property type="evidence" value="ECO:0007669"/>
    <property type="project" value="UniProtKB-KW"/>
</dbReference>
<dbReference type="Pfam" id="PF24434">
    <property type="entry name" value="DUF7557"/>
    <property type="match status" value="1"/>
</dbReference>
<name>A0A1Q6DSH0_METT1</name>
<proteinExistence type="predicted"/>
<dbReference type="InterPro" id="IPR055979">
    <property type="entry name" value="DUF7557"/>
</dbReference>
<sequence>MEDLATIQVEKETRKRLKELRITKRETYDEILNRLVKNVTNLKNKD</sequence>
<accession>A0A1Q6DSH0</accession>
<dbReference type="InParanoid" id="A0A1Q6DSH0"/>
<keyword evidence="2" id="KW-1185">Reference proteome</keyword>
<evidence type="ECO:0000313" key="2">
    <source>
        <dbReference type="Proteomes" id="UP000185744"/>
    </source>
</evidence>
<reference evidence="1" key="1">
    <citation type="submission" date="2016-12" db="EMBL/GenBank/DDBJ databases">
        <title>Discovery of methanogenic haloarchaea.</title>
        <authorList>
            <person name="Sorokin D.Y."/>
            <person name="Makarova K.S."/>
            <person name="Abbas B."/>
            <person name="Ferrer M."/>
            <person name="Golyshin P.N."/>
        </authorList>
    </citation>
    <scope>NUCLEOTIDE SEQUENCE [LARGE SCALE GENOMIC DNA]</scope>
    <source>
        <strain evidence="1">HMET1</strain>
    </source>
</reference>
<evidence type="ECO:0000313" key="1">
    <source>
        <dbReference type="EMBL" id="OKY77293.1"/>
    </source>
</evidence>
<gene>
    <name evidence="1" type="ORF">BTN85_1941</name>
</gene>
<dbReference type="AlphaFoldDB" id="A0A1Q6DSH0"/>